<keyword evidence="3" id="KW-1185">Reference proteome</keyword>
<organism evidence="2 3">
    <name type="scientific">Acrasis kona</name>
    <dbReference type="NCBI Taxonomy" id="1008807"/>
    <lineage>
        <taxon>Eukaryota</taxon>
        <taxon>Discoba</taxon>
        <taxon>Heterolobosea</taxon>
        <taxon>Tetramitia</taxon>
        <taxon>Eutetramitia</taxon>
        <taxon>Acrasidae</taxon>
        <taxon>Acrasis</taxon>
    </lineage>
</organism>
<dbReference type="EMBL" id="JAOPGA020000580">
    <property type="protein sequence ID" value="KAL0479611.1"/>
    <property type="molecule type" value="Genomic_DNA"/>
</dbReference>
<comment type="caution">
    <text evidence="2">The sequence shown here is derived from an EMBL/GenBank/DDBJ whole genome shotgun (WGS) entry which is preliminary data.</text>
</comment>
<feature type="non-terminal residue" evidence="2">
    <location>
        <position position="180"/>
    </location>
</feature>
<keyword evidence="1" id="KW-0175">Coiled coil</keyword>
<gene>
    <name evidence="2" type="ORF">AKO1_007719</name>
</gene>
<dbReference type="Proteomes" id="UP001431209">
    <property type="component" value="Unassembled WGS sequence"/>
</dbReference>
<accession>A0AAW2YRP0</accession>
<reference evidence="2 3" key="1">
    <citation type="submission" date="2024-03" db="EMBL/GenBank/DDBJ databases">
        <title>The Acrasis kona genome and developmental transcriptomes reveal deep origins of eukaryotic multicellular pathways.</title>
        <authorList>
            <person name="Sheikh S."/>
            <person name="Fu C.-J."/>
            <person name="Brown M.W."/>
            <person name="Baldauf S.L."/>
        </authorList>
    </citation>
    <scope>NUCLEOTIDE SEQUENCE [LARGE SCALE GENOMIC DNA]</scope>
    <source>
        <strain evidence="2 3">ATCC MYA-3509</strain>
    </source>
</reference>
<proteinExistence type="predicted"/>
<dbReference type="AlphaFoldDB" id="A0AAW2YRP0"/>
<feature type="coiled-coil region" evidence="1">
    <location>
        <begin position="67"/>
        <end position="119"/>
    </location>
</feature>
<evidence type="ECO:0000313" key="2">
    <source>
        <dbReference type="EMBL" id="KAL0479611.1"/>
    </source>
</evidence>
<feature type="coiled-coil region" evidence="1">
    <location>
        <begin position="4"/>
        <end position="31"/>
    </location>
</feature>
<evidence type="ECO:0000256" key="1">
    <source>
        <dbReference type="SAM" id="Coils"/>
    </source>
</evidence>
<protein>
    <submittedName>
        <fullName evidence="2">Uncharacterized protein</fullName>
    </submittedName>
</protein>
<name>A0AAW2YRP0_9EUKA</name>
<evidence type="ECO:0000313" key="3">
    <source>
        <dbReference type="Proteomes" id="UP001431209"/>
    </source>
</evidence>
<sequence>MIENEVLKNNVNKAEKQIQELSEQNRRSMDGLELVRSRSRFEQHEIDQLQNSNKRLLEGNKLLVERIQHLTSKLSEVDLRNKQYKQEIDLVHSQNNLDVKTLQSKIESLMQREACLKEELDQSWLLNEELMQELEEGTTIKPTKANKKASQTVPSTDPGFDTIDVCIDTMMERLQQINQQ</sequence>